<dbReference type="RefSeq" id="WP_266241094.1">
    <property type="nucleotide sequence ID" value="NZ_JAMXWF010000067.1"/>
</dbReference>
<gene>
    <name evidence="2" type="ORF">NIE36_42080</name>
    <name evidence="1" type="ORF">OSB80_42190</name>
</gene>
<evidence type="ECO:0000313" key="2">
    <source>
        <dbReference type="EMBL" id="MDQ6413718.1"/>
    </source>
</evidence>
<accession>A0AAP5BLC8</accession>
<organism evidence="2 4">
    <name type="scientific">Paraburkholderia madseniana</name>
    <dbReference type="NCBI Taxonomy" id="2599607"/>
    <lineage>
        <taxon>Bacteria</taxon>
        <taxon>Pseudomonadati</taxon>
        <taxon>Pseudomonadota</taxon>
        <taxon>Betaproteobacteria</taxon>
        <taxon>Burkholderiales</taxon>
        <taxon>Burkholderiaceae</taxon>
        <taxon>Paraburkholderia</taxon>
    </lineage>
</organism>
<comment type="caution">
    <text evidence="2">The sequence shown here is derived from an EMBL/GenBank/DDBJ whole genome shotgun (WGS) entry which is preliminary data.</text>
</comment>
<evidence type="ECO:0000313" key="3">
    <source>
        <dbReference type="Proteomes" id="UP001209412"/>
    </source>
</evidence>
<proteinExistence type="predicted"/>
<protein>
    <submittedName>
        <fullName evidence="2">Uncharacterized protein</fullName>
    </submittedName>
</protein>
<dbReference type="EMBL" id="JAMXWF010000067">
    <property type="protein sequence ID" value="MDQ6413718.1"/>
    <property type="molecule type" value="Genomic_DNA"/>
</dbReference>
<dbReference type="Proteomes" id="UP001209412">
    <property type="component" value="Unassembled WGS sequence"/>
</dbReference>
<dbReference type="EMBL" id="JAPKHW010000067">
    <property type="protein sequence ID" value="MCX4151908.1"/>
    <property type="molecule type" value="Genomic_DNA"/>
</dbReference>
<keyword evidence="3" id="KW-1185">Reference proteome</keyword>
<evidence type="ECO:0000313" key="4">
    <source>
        <dbReference type="Proteomes" id="UP001242288"/>
    </source>
</evidence>
<evidence type="ECO:0000313" key="1">
    <source>
        <dbReference type="EMBL" id="MCX4151908.1"/>
    </source>
</evidence>
<dbReference type="Proteomes" id="UP001242288">
    <property type="component" value="Unassembled WGS sequence"/>
</dbReference>
<dbReference type="AlphaFoldDB" id="A0AAP5BLC8"/>
<reference evidence="2" key="1">
    <citation type="submission" date="2022-06" db="EMBL/GenBank/DDBJ databases">
        <title>PHB producers.</title>
        <authorList>
            <person name="Besaury L."/>
        </authorList>
    </citation>
    <scope>NUCLEOTIDE SEQUENCE</scope>
    <source>
        <strain evidence="2 3">SEWS6</strain>
    </source>
</reference>
<name>A0AAP5BLC8_9BURK</name>
<sequence>MNGRCYRTIKAEGVLYQLPDATYRYDGDVTANEVHDKVREAVKATRLKGGIIVTESAGSVVSGLKRA</sequence>